<reference evidence="2" key="1">
    <citation type="journal article" date="2013" name="G3 (Bethesda)">
        <title>Comparative genomics of a plant-pathogenic fungus, Pyrenophora tritici-repentis, reveals transduplication and the impact of repeat elements on pathogenicity and population divergence.</title>
        <authorList>
            <person name="Manning V.A."/>
            <person name="Pandelova I."/>
            <person name="Dhillon B."/>
            <person name="Wilhelm L.J."/>
            <person name="Goodwin S.B."/>
            <person name="Berlin A.M."/>
            <person name="Figueroa M."/>
            <person name="Freitag M."/>
            <person name="Hane J.K."/>
            <person name="Henrissat B."/>
            <person name="Holman W.H."/>
            <person name="Kodira C.D."/>
            <person name="Martin J."/>
            <person name="Oliver R.P."/>
            <person name="Robbertse B."/>
            <person name="Schackwitz W."/>
            <person name="Schwartz D.C."/>
            <person name="Spatafora J.W."/>
            <person name="Turgeon B.G."/>
            <person name="Yandava C."/>
            <person name="Young S."/>
            <person name="Zhou S."/>
            <person name="Zeng Q."/>
            <person name="Grigoriev I.V."/>
            <person name="Ma L.-J."/>
            <person name="Ciuffetti L.M."/>
        </authorList>
    </citation>
    <scope>NUCLEOTIDE SEQUENCE [LARGE SCALE GENOMIC DNA]</scope>
    <source>
        <strain evidence="2">Pt-1C-BFP</strain>
    </source>
</reference>
<proteinExistence type="predicted"/>
<dbReference type="AlphaFoldDB" id="B2VX07"/>
<evidence type="ECO:0000313" key="1">
    <source>
        <dbReference type="EMBL" id="EDU39682.1"/>
    </source>
</evidence>
<organism evidence="1 2">
    <name type="scientific">Pyrenophora tritici-repentis (strain Pt-1C-BFP)</name>
    <name type="common">Wheat tan spot fungus</name>
    <name type="synonym">Drechslera tritici-repentis</name>
    <dbReference type="NCBI Taxonomy" id="426418"/>
    <lineage>
        <taxon>Eukaryota</taxon>
        <taxon>Fungi</taxon>
        <taxon>Dikarya</taxon>
        <taxon>Ascomycota</taxon>
        <taxon>Pezizomycotina</taxon>
        <taxon>Dothideomycetes</taxon>
        <taxon>Pleosporomycetidae</taxon>
        <taxon>Pleosporales</taxon>
        <taxon>Pleosporineae</taxon>
        <taxon>Pleosporaceae</taxon>
        <taxon>Pyrenophora</taxon>
    </lineage>
</organism>
<dbReference type="InParanoid" id="B2VX07"/>
<sequence>MLKVGSTHTSSFHFHIVQGLGGWLRGCVPSSLLCEQLNLPTHGTGPYRTDPR</sequence>
<accession>B2VX07</accession>
<name>B2VX07_PYRTR</name>
<protein>
    <submittedName>
        <fullName evidence="1">Uncharacterized protein</fullName>
    </submittedName>
</protein>
<dbReference type="Proteomes" id="UP000001471">
    <property type="component" value="Unassembled WGS sequence"/>
</dbReference>
<dbReference type="EMBL" id="DS231615">
    <property type="protein sequence ID" value="EDU39682.1"/>
    <property type="molecule type" value="Genomic_DNA"/>
</dbReference>
<evidence type="ECO:0000313" key="2">
    <source>
        <dbReference type="Proteomes" id="UP000001471"/>
    </source>
</evidence>
<gene>
    <name evidence="1" type="ORF">PTRG_00244</name>
</gene>
<dbReference type="HOGENOM" id="CLU_3088338_0_0_1"/>